<dbReference type="AlphaFoldDB" id="A0A7W3J572"/>
<dbReference type="RefSeq" id="WP_182614249.1">
    <property type="nucleotide sequence ID" value="NZ_BAAATF010000002.1"/>
</dbReference>
<reference evidence="2 3" key="1">
    <citation type="submission" date="2020-07" db="EMBL/GenBank/DDBJ databases">
        <title>Sequencing the genomes of 1000 actinobacteria strains.</title>
        <authorList>
            <person name="Klenk H.-P."/>
        </authorList>
    </citation>
    <scope>NUCLEOTIDE SEQUENCE [LARGE SCALE GENOMIC DNA]</scope>
    <source>
        <strain evidence="2 3">DSM 44121</strain>
    </source>
</reference>
<evidence type="ECO:0000313" key="3">
    <source>
        <dbReference type="Proteomes" id="UP000540568"/>
    </source>
</evidence>
<keyword evidence="3" id="KW-1185">Reference proteome</keyword>
<organism evidence="2 3">
    <name type="scientific">Promicromonospora sukumoe</name>
    <dbReference type="NCBI Taxonomy" id="88382"/>
    <lineage>
        <taxon>Bacteria</taxon>
        <taxon>Bacillati</taxon>
        <taxon>Actinomycetota</taxon>
        <taxon>Actinomycetes</taxon>
        <taxon>Micrococcales</taxon>
        <taxon>Promicromonosporaceae</taxon>
        <taxon>Promicromonospora</taxon>
    </lineage>
</organism>
<proteinExistence type="predicted"/>
<feature type="transmembrane region" description="Helical" evidence="1">
    <location>
        <begin position="20"/>
        <end position="41"/>
    </location>
</feature>
<dbReference type="EMBL" id="JACGWV010000001">
    <property type="protein sequence ID" value="MBA8806537.1"/>
    <property type="molecule type" value="Genomic_DNA"/>
</dbReference>
<accession>A0A7W3J572</accession>
<keyword evidence="1" id="KW-0812">Transmembrane</keyword>
<name>A0A7W3J572_9MICO</name>
<sequence length="204" mass="21282">MSSNAAPPQSPPRRPRRRWIGGLLSVLIVLAVLGVVGEVLLRGVIDDRIAAAEADLPAGVTVERDDTLALVQVATGRATLRAEASPEALTELARSATELPELQVTPQSGNLVAQIPLSIAGSEQNVDVLLSVAAENGKAVLRADSVEFAGISLPLDTVAEQLGNEQLNQLVEGVAFPEEASEVTISSVRTTDAGLVLGAEVKIW</sequence>
<evidence type="ECO:0000313" key="2">
    <source>
        <dbReference type="EMBL" id="MBA8806537.1"/>
    </source>
</evidence>
<evidence type="ECO:0008006" key="4">
    <source>
        <dbReference type="Google" id="ProtNLM"/>
    </source>
</evidence>
<gene>
    <name evidence="2" type="ORF">FHX71_000479</name>
</gene>
<keyword evidence="1" id="KW-1133">Transmembrane helix</keyword>
<protein>
    <recommendedName>
        <fullName evidence="4">DUF2993 family protein</fullName>
    </recommendedName>
</protein>
<dbReference type="Proteomes" id="UP000540568">
    <property type="component" value="Unassembled WGS sequence"/>
</dbReference>
<keyword evidence="1" id="KW-0472">Membrane</keyword>
<comment type="caution">
    <text evidence="2">The sequence shown here is derived from an EMBL/GenBank/DDBJ whole genome shotgun (WGS) entry which is preliminary data.</text>
</comment>
<evidence type="ECO:0000256" key="1">
    <source>
        <dbReference type="SAM" id="Phobius"/>
    </source>
</evidence>